<dbReference type="STRING" id="1173701.A0A066XJH5"/>
<accession>A0A066XJH5</accession>
<dbReference type="OrthoDB" id="5226911at2759"/>
<evidence type="ECO:0000313" key="3">
    <source>
        <dbReference type="Proteomes" id="UP000027238"/>
    </source>
</evidence>
<comment type="caution">
    <text evidence="2">The sequence shown here is derived from an EMBL/GenBank/DDBJ whole genome shotgun (WGS) entry which is preliminary data.</text>
</comment>
<dbReference type="HOGENOM" id="CLU_053552_0_0_1"/>
<dbReference type="Proteomes" id="UP000027238">
    <property type="component" value="Unassembled WGS sequence"/>
</dbReference>
<dbReference type="EMBL" id="JMSE01000526">
    <property type="protein sequence ID" value="KDN69348.1"/>
    <property type="molecule type" value="Genomic_DNA"/>
</dbReference>
<evidence type="ECO:0000256" key="1">
    <source>
        <dbReference type="SAM" id="MobiDB-lite"/>
    </source>
</evidence>
<gene>
    <name evidence="2" type="ORF">CSUB01_05394</name>
</gene>
<keyword evidence="3" id="KW-1185">Reference proteome</keyword>
<reference evidence="3" key="1">
    <citation type="journal article" date="2014" name="Genome Announc.">
        <title>Draft genome sequence of Colletotrichum sublineola, a destructive pathogen of cultivated sorghum.</title>
        <authorList>
            <person name="Baroncelli R."/>
            <person name="Sanz-Martin J.M."/>
            <person name="Rech G.E."/>
            <person name="Sukno S.A."/>
            <person name="Thon M.R."/>
        </authorList>
    </citation>
    <scope>NUCLEOTIDE SEQUENCE [LARGE SCALE GENOMIC DNA]</scope>
    <source>
        <strain evidence="3">TX430BB</strain>
    </source>
</reference>
<sequence>MAGFGETVELLLETYSKCLSLLKGLKGTNSSKRPRQLRKSIRSDRSKVRSAYSSRLSMAGNDLQKGDGACFQSLNRVAFYLPEITAAARSSMRKVIKRLTSAMTQLLHLMTGVQKPVIDYHSLRTLSNSSRSDAIKTIEDLSRRLNAPSLNSISSGPGEKCRQQKRSSLPSKASKHKDKEPSGPKLLRRQDGDEKSEKALSIAMNAPSYTQQIYVNERMSVATMSSGSTKLGEITPNRLRRRKLEDSEKTEEFTVKPTYPLRLYYRPEVNRKRFWKMFGRG</sequence>
<feature type="region of interest" description="Disordered" evidence="1">
    <location>
        <begin position="29"/>
        <end position="49"/>
    </location>
</feature>
<evidence type="ECO:0000313" key="2">
    <source>
        <dbReference type="EMBL" id="KDN69348.1"/>
    </source>
</evidence>
<dbReference type="eggNOG" id="ENOG502SMYH">
    <property type="taxonomic scope" value="Eukaryota"/>
</dbReference>
<feature type="region of interest" description="Disordered" evidence="1">
    <location>
        <begin position="148"/>
        <end position="198"/>
    </location>
</feature>
<name>A0A066XJH5_COLSU</name>
<organism evidence="2 3">
    <name type="scientific">Colletotrichum sublineola</name>
    <name type="common">Sorghum anthracnose fungus</name>
    <dbReference type="NCBI Taxonomy" id="1173701"/>
    <lineage>
        <taxon>Eukaryota</taxon>
        <taxon>Fungi</taxon>
        <taxon>Dikarya</taxon>
        <taxon>Ascomycota</taxon>
        <taxon>Pezizomycotina</taxon>
        <taxon>Sordariomycetes</taxon>
        <taxon>Hypocreomycetidae</taxon>
        <taxon>Glomerellales</taxon>
        <taxon>Glomerellaceae</taxon>
        <taxon>Colletotrichum</taxon>
        <taxon>Colletotrichum graminicola species complex</taxon>
    </lineage>
</organism>
<dbReference type="OMA" id="WWNPFRR"/>
<dbReference type="AlphaFoldDB" id="A0A066XJH5"/>
<proteinExistence type="predicted"/>
<feature type="compositionally biased region" description="Basic and acidic residues" evidence="1">
    <location>
        <begin position="177"/>
        <end position="198"/>
    </location>
</feature>
<protein>
    <submittedName>
        <fullName evidence="2">Uncharacterized protein</fullName>
    </submittedName>
</protein>